<dbReference type="GO" id="GO:0005737">
    <property type="term" value="C:cytoplasm"/>
    <property type="evidence" value="ECO:0007669"/>
    <property type="project" value="TreeGrafter"/>
</dbReference>
<dbReference type="PROSITE" id="PS50866">
    <property type="entry name" value="GOLD"/>
    <property type="match status" value="1"/>
</dbReference>
<evidence type="ECO:0000256" key="1">
    <source>
        <dbReference type="SAM" id="MobiDB-lite"/>
    </source>
</evidence>
<reference evidence="4" key="1">
    <citation type="journal article" date="2023" name="Mol. Biol. Evol.">
        <title>Third-Generation Sequencing Reveals the Adaptive Role of the Epigenome in Three Deep-Sea Polychaetes.</title>
        <authorList>
            <person name="Perez M."/>
            <person name="Aroh O."/>
            <person name="Sun Y."/>
            <person name="Lan Y."/>
            <person name="Juniper S.K."/>
            <person name="Young C.R."/>
            <person name="Angers B."/>
            <person name="Qian P.Y."/>
        </authorList>
    </citation>
    <scope>NUCLEOTIDE SEQUENCE</scope>
    <source>
        <strain evidence="4">R07B-5</strain>
    </source>
</reference>
<dbReference type="Gene3D" id="2.60.120.680">
    <property type="entry name" value="GOLD domain"/>
    <property type="match status" value="1"/>
</dbReference>
<dbReference type="SMART" id="SM00516">
    <property type="entry name" value="SEC14"/>
    <property type="match status" value="1"/>
</dbReference>
<protein>
    <recommendedName>
        <fullName evidence="6">SEC14-like protein 2</fullName>
    </recommendedName>
</protein>
<dbReference type="SUPFAM" id="SSF52087">
    <property type="entry name" value="CRAL/TRIO domain"/>
    <property type="match status" value="1"/>
</dbReference>
<dbReference type="InterPro" id="IPR009038">
    <property type="entry name" value="GOLD_dom"/>
</dbReference>
<dbReference type="PROSITE" id="PS50191">
    <property type="entry name" value="CRAL_TRIO"/>
    <property type="match status" value="1"/>
</dbReference>
<dbReference type="CDD" id="cd00170">
    <property type="entry name" value="SEC14"/>
    <property type="match status" value="1"/>
</dbReference>
<dbReference type="EMBL" id="JAODUO010001139">
    <property type="protein sequence ID" value="KAK2170800.1"/>
    <property type="molecule type" value="Genomic_DNA"/>
</dbReference>
<sequence>MLRKHLEWRKSYGVDSLLDWKPPEVLLKYWPGGIYGVDKDGHPILYQLSKGFDAQGMIRSVKKSDIVKFHIYRMEQLMKRCAEESKKRGKVINKTMHISDLDGFNLSMLFTPCIADAMKQVFAIYEANYPDITYSSYVINAPSFFPVVFTLLKPFLSEETKKKVHVLGRNWREELLAVVDKEEMPTYWGGTGEERDDIAYHVVHAEPVPTRYYTKEKVNVDRSKMRCITVVKGGKFDIKFPVEEAGIVLRWMFTTDDYDVGYGIFCVAADGSSGEEEVVAITRANAHYVPEDGTVVCPRPGKYVFRFDNTYSWMTNKKVYYELELMEPSKDPMFEERKPTGAAPSDGGGRRRSYSIIGF</sequence>
<evidence type="ECO:0000259" key="3">
    <source>
        <dbReference type="PROSITE" id="PS50866"/>
    </source>
</evidence>
<dbReference type="InterPro" id="IPR036865">
    <property type="entry name" value="CRAL-TRIO_dom_sf"/>
</dbReference>
<keyword evidence="5" id="KW-1185">Reference proteome</keyword>
<dbReference type="Pfam" id="PF00650">
    <property type="entry name" value="CRAL_TRIO"/>
    <property type="match status" value="1"/>
</dbReference>
<dbReference type="InterPro" id="IPR051064">
    <property type="entry name" value="SEC14/CRAL-TRIO_domain"/>
</dbReference>
<dbReference type="PANTHER" id="PTHR23324">
    <property type="entry name" value="SEC14 RELATED PROTEIN"/>
    <property type="match status" value="1"/>
</dbReference>
<name>A0AAD9NI11_RIDPI</name>
<dbReference type="AlphaFoldDB" id="A0AAD9NI11"/>
<dbReference type="InterPro" id="IPR001251">
    <property type="entry name" value="CRAL-TRIO_dom"/>
</dbReference>
<dbReference type="Proteomes" id="UP001209878">
    <property type="component" value="Unassembled WGS sequence"/>
</dbReference>
<evidence type="ECO:0000259" key="2">
    <source>
        <dbReference type="PROSITE" id="PS50191"/>
    </source>
</evidence>
<dbReference type="PANTHER" id="PTHR23324:SF83">
    <property type="entry name" value="SEC14-LIKE PROTEIN 2"/>
    <property type="match status" value="1"/>
</dbReference>
<gene>
    <name evidence="4" type="ORF">NP493_1141g00040</name>
</gene>
<comment type="caution">
    <text evidence="4">The sequence shown here is derived from an EMBL/GenBank/DDBJ whole genome shotgun (WGS) entry which is preliminary data.</text>
</comment>
<feature type="region of interest" description="Disordered" evidence="1">
    <location>
        <begin position="332"/>
        <end position="359"/>
    </location>
</feature>
<accession>A0AAD9NI11</accession>
<evidence type="ECO:0008006" key="6">
    <source>
        <dbReference type="Google" id="ProtNLM"/>
    </source>
</evidence>
<feature type="domain" description="CRAL-TRIO" evidence="2">
    <location>
        <begin position="22"/>
        <end position="196"/>
    </location>
</feature>
<dbReference type="InterPro" id="IPR036598">
    <property type="entry name" value="GOLD_dom_sf"/>
</dbReference>
<dbReference type="Gene3D" id="3.40.525.10">
    <property type="entry name" value="CRAL-TRIO lipid binding domain"/>
    <property type="match status" value="1"/>
</dbReference>
<organism evidence="4 5">
    <name type="scientific">Ridgeia piscesae</name>
    <name type="common">Tubeworm</name>
    <dbReference type="NCBI Taxonomy" id="27915"/>
    <lineage>
        <taxon>Eukaryota</taxon>
        <taxon>Metazoa</taxon>
        <taxon>Spiralia</taxon>
        <taxon>Lophotrochozoa</taxon>
        <taxon>Annelida</taxon>
        <taxon>Polychaeta</taxon>
        <taxon>Sedentaria</taxon>
        <taxon>Canalipalpata</taxon>
        <taxon>Sabellida</taxon>
        <taxon>Siboglinidae</taxon>
        <taxon>Ridgeia</taxon>
    </lineage>
</organism>
<evidence type="ECO:0000313" key="5">
    <source>
        <dbReference type="Proteomes" id="UP001209878"/>
    </source>
</evidence>
<proteinExistence type="predicted"/>
<evidence type="ECO:0000313" key="4">
    <source>
        <dbReference type="EMBL" id="KAK2170800.1"/>
    </source>
</evidence>
<dbReference type="SUPFAM" id="SSF101576">
    <property type="entry name" value="Supernatant protein factor (SPF), C-terminal domain"/>
    <property type="match status" value="1"/>
</dbReference>
<feature type="domain" description="GOLD" evidence="3">
    <location>
        <begin position="211"/>
        <end position="325"/>
    </location>
</feature>